<reference evidence="1 2" key="2">
    <citation type="journal article" date="2016" name="Int. J. Syst. Evol. Microbiol.">
        <title>Lutibacter profundi sp. nov., isolated from a deep-sea hydrothermal system on the Arctic Mid-Ocean Ridge and emended description of the genus Lutibacter.</title>
        <authorList>
            <person name="Le Moine Bauer S."/>
            <person name="Roalkvam I."/>
            <person name="Steen I.H."/>
            <person name="Dahle H."/>
        </authorList>
    </citation>
    <scope>NUCLEOTIDE SEQUENCE [LARGE SCALE GENOMIC DNA]</scope>
    <source>
        <strain evidence="1 2">LP1</strain>
    </source>
</reference>
<evidence type="ECO:0000313" key="1">
    <source>
        <dbReference type="EMBL" id="AMC10833.1"/>
    </source>
</evidence>
<dbReference type="Proteomes" id="UP000059672">
    <property type="component" value="Chromosome"/>
</dbReference>
<dbReference type="Pfam" id="PF14121">
    <property type="entry name" value="Porin_10"/>
    <property type="match status" value="1"/>
</dbReference>
<dbReference type="PATRIC" id="fig|1622118.3.peg.1260"/>
<gene>
    <name evidence="1" type="ORF">Lupro_06070</name>
</gene>
<name>A0A0X8G6C3_9FLAO</name>
<evidence type="ECO:0008006" key="3">
    <source>
        <dbReference type="Google" id="ProtNLM"/>
    </source>
</evidence>
<proteinExistence type="predicted"/>
<accession>A0A0X8G6C3</accession>
<evidence type="ECO:0000313" key="2">
    <source>
        <dbReference type="Proteomes" id="UP000059672"/>
    </source>
</evidence>
<sequence length="210" mass="24922">MYQSDYVDYNWQNNFNNENISLVGVEFKYPKWGTIKASYNLVDNYTYFDENSKPVQATETLNYIKVKANAKVSYKKFTLDNTVMYQKVSKGESFFRVPELVTRNTLYYASYVFKGKPMYLQTGVTFKYFTSYNINAYNPLLSEFVLQNETEIGDFPILDFFVNAQIRRTRIYFKVENFGAGFTGRNYYSAPNYPYRDLTVRFGLVWNWFI</sequence>
<dbReference type="KEGG" id="lut:Lupro_06070"/>
<protein>
    <recommendedName>
        <fullName evidence="3">Outer membrane protein beta-barrel domain-containing protein</fullName>
    </recommendedName>
</protein>
<dbReference type="STRING" id="1622118.Lupro_06070"/>
<keyword evidence="2" id="KW-1185">Reference proteome</keyword>
<organism evidence="1 2">
    <name type="scientific">Lutibacter profundi</name>
    <dbReference type="NCBI Taxonomy" id="1622118"/>
    <lineage>
        <taxon>Bacteria</taxon>
        <taxon>Pseudomonadati</taxon>
        <taxon>Bacteroidota</taxon>
        <taxon>Flavobacteriia</taxon>
        <taxon>Flavobacteriales</taxon>
        <taxon>Flavobacteriaceae</taxon>
        <taxon>Lutibacter</taxon>
    </lineage>
</organism>
<dbReference type="AlphaFoldDB" id="A0A0X8G6C3"/>
<dbReference type="EMBL" id="CP013355">
    <property type="protein sequence ID" value="AMC10833.1"/>
    <property type="molecule type" value="Genomic_DNA"/>
</dbReference>
<dbReference type="InterPro" id="IPR025631">
    <property type="entry name" value="Porin_10"/>
</dbReference>
<reference evidence="2" key="1">
    <citation type="submission" date="2015-12" db="EMBL/GenBank/DDBJ databases">
        <title>Complete genome sequence of Lutibacter profundus strain LP1.</title>
        <authorList>
            <person name="Wissuwa J."/>
            <person name="Le Moine Bauer S."/>
            <person name="Stokke R."/>
            <person name="Dahle H."/>
            <person name="Steen I.H."/>
        </authorList>
    </citation>
    <scope>NUCLEOTIDE SEQUENCE [LARGE SCALE GENOMIC DNA]</scope>
    <source>
        <strain evidence="2">LP1</strain>
    </source>
</reference>